<sequence>MKMEKSRSSLVVLLALLLTNCSSSTAEVTVELRPGAPSANIAKVEVKVTTPGAEPETTTLSGKTRPWTDSMLTLIPATTASFASGPSVSARAR</sequence>
<organism evidence="2 4">
    <name type="scientific">Archangium gephyra</name>
    <dbReference type="NCBI Taxonomy" id="48"/>
    <lineage>
        <taxon>Bacteria</taxon>
        <taxon>Pseudomonadati</taxon>
        <taxon>Myxococcota</taxon>
        <taxon>Myxococcia</taxon>
        <taxon>Myxococcales</taxon>
        <taxon>Cystobacterineae</taxon>
        <taxon>Archangiaceae</taxon>
        <taxon>Archangium</taxon>
    </lineage>
</organism>
<name>A0AAC8TB87_9BACT</name>
<keyword evidence="5" id="KW-1185">Reference proteome</keyword>
<evidence type="ECO:0000313" key="4">
    <source>
        <dbReference type="Proteomes" id="UP000035579"/>
    </source>
</evidence>
<gene>
    <name evidence="2" type="ORF">AA314_01343</name>
    <name evidence="3" type="ORF">ATI61_10992</name>
</gene>
<feature type="signal peptide" evidence="1">
    <location>
        <begin position="1"/>
        <end position="26"/>
    </location>
</feature>
<proteinExistence type="predicted"/>
<dbReference type="EMBL" id="QUMU01000009">
    <property type="protein sequence ID" value="REG27755.1"/>
    <property type="molecule type" value="Genomic_DNA"/>
</dbReference>
<dbReference type="AlphaFoldDB" id="A0AAC8TB87"/>
<protein>
    <recommendedName>
        <fullName evidence="6">Lipoprotein</fullName>
    </recommendedName>
</protein>
<dbReference type="RefSeq" id="WP_047854740.1">
    <property type="nucleotide sequence ID" value="NZ_CP011509.1"/>
</dbReference>
<dbReference type="Proteomes" id="UP000256345">
    <property type="component" value="Unassembled WGS sequence"/>
</dbReference>
<dbReference type="Proteomes" id="UP000035579">
    <property type="component" value="Chromosome"/>
</dbReference>
<reference evidence="3 5" key="2">
    <citation type="submission" date="2018-08" db="EMBL/GenBank/DDBJ databases">
        <title>Genomic Encyclopedia of Archaeal and Bacterial Type Strains, Phase II (KMG-II): from individual species to whole genera.</title>
        <authorList>
            <person name="Goeker M."/>
        </authorList>
    </citation>
    <scope>NUCLEOTIDE SEQUENCE [LARGE SCALE GENOMIC DNA]</scope>
    <source>
        <strain evidence="3 5">DSM 2261</strain>
    </source>
</reference>
<evidence type="ECO:0008006" key="6">
    <source>
        <dbReference type="Google" id="ProtNLM"/>
    </source>
</evidence>
<accession>A0AAC8TB87</accession>
<keyword evidence="1" id="KW-0732">Signal</keyword>
<evidence type="ECO:0000313" key="3">
    <source>
        <dbReference type="EMBL" id="REG27755.1"/>
    </source>
</evidence>
<reference evidence="2 4" key="1">
    <citation type="submission" date="2015-05" db="EMBL/GenBank/DDBJ databases">
        <title>Genome assembly of Archangium gephyra DSM 2261.</title>
        <authorList>
            <person name="Sharma G."/>
            <person name="Subramanian S."/>
        </authorList>
    </citation>
    <scope>NUCLEOTIDE SEQUENCE [LARGE SCALE GENOMIC DNA]</scope>
    <source>
        <strain evidence="2 4">DSM 2261</strain>
    </source>
</reference>
<dbReference type="EMBL" id="CP011509">
    <property type="protein sequence ID" value="AKI99716.1"/>
    <property type="molecule type" value="Genomic_DNA"/>
</dbReference>
<evidence type="ECO:0000256" key="1">
    <source>
        <dbReference type="SAM" id="SignalP"/>
    </source>
</evidence>
<evidence type="ECO:0000313" key="2">
    <source>
        <dbReference type="EMBL" id="AKI99716.1"/>
    </source>
</evidence>
<dbReference type="KEGG" id="age:AA314_01343"/>
<feature type="chain" id="PRO_5041992849" description="Lipoprotein" evidence="1">
    <location>
        <begin position="27"/>
        <end position="93"/>
    </location>
</feature>
<evidence type="ECO:0000313" key="5">
    <source>
        <dbReference type="Proteomes" id="UP000256345"/>
    </source>
</evidence>